<proteinExistence type="predicted"/>
<name>A0A0E9PUI6_ANGAN</name>
<organism evidence="1">
    <name type="scientific">Anguilla anguilla</name>
    <name type="common">European freshwater eel</name>
    <name type="synonym">Muraena anguilla</name>
    <dbReference type="NCBI Taxonomy" id="7936"/>
    <lineage>
        <taxon>Eukaryota</taxon>
        <taxon>Metazoa</taxon>
        <taxon>Chordata</taxon>
        <taxon>Craniata</taxon>
        <taxon>Vertebrata</taxon>
        <taxon>Euteleostomi</taxon>
        <taxon>Actinopterygii</taxon>
        <taxon>Neopterygii</taxon>
        <taxon>Teleostei</taxon>
        <taxon>Anguilliformes</taxon>
        <taxon>Anguillidae</taxon>
        <taxon>Anguilla</taxon>
    </lineage>
</organism>
<reference evidence="1" key="2">
    <citation type="journal article" date="2015" name="Fish Shellfish Immunol.">
        <title>Early steps in the European eel (Anguilla anguilla)-Vibrio vulnificus interaction in the gills: Role of the RtxA13 toxin.</title>
        <authorList>
            <person name="Callol A."/>
            <person name="Pajuelo D."/>
            <person name="Ebbesson L."/>
            <person name="Teles M."/>
            <person name="MacKenzie S."/>
            <person name="Amaro C."/>
        </authorList>
    </citation>
    <scope>NUCLEOTIDE SEQUENCE</scope>
</reference>
<dbReference type="AlphaFoldDB" id="A0A0E9PUI6"/>
<evidence type="ECO:0000313" key="1">
    <source>
        <dbReference type="EMBL" id="JAH08179.1"/>
    </source>
</evidence>
<protein>
    <submittedName>
        <fullName evidence="1">Uncharacterized protein</fullName>
    </submittedName>
</protein>
<accession>A0A0E9PUI6</accession>
<reference evidence="1" key="1">
    <citation type="submission" date="2014-11" db="EMBL/GenBank/DDBJ databases">
        <authorList>
            <person name="Amaro Gonzalez C."/>
        </authorList>
    </citation>
    <scope>NUCLEOTIDE SEQUENCE</scope>
</reference>
<dbReference type="EMBL" id="GBXM01100398">
    <property type="protein sequence ID" value="JAH08179.1"/>
    <property type="molecule type" value="Transcribed_RNA"/>
</dbReference>
<sequence length="97" mass="11102">MVVNTSRSLLCTLYREAVSFTSDSRLYKNAFLSRQVFHWQRRSYSDSGTKTSLNPNICSSLAGRSYKELYELSLKDPDFSGDQLQKRGFCGTDLLIM</sequence>